<keyword evidence="2" id="KW-1185">Reference proteome</keyword>
<gene>
    <name evidence="1" type="ORF">N4S67_10870</name>
</gene>
<dbReference type="Gene3D" id="3.30.530.20">
    <property type="match status" value="1"/>
</dbReference>
<protein>
    <submittedName>
        <fullName evidence="1">SRPBCC family protein</fullName>
    </submittedName>
</protein>
<evidence type="ECO:0000313" key="1">
    <source>
        <dbReference type="EMBL" id="MCT7658925.1"/>
    </source>
</evidence>
<evidence type="ECO:0000313" key="2">
    <source>
        <dbReference type="Proteomes" id="UP001206639"/>
    </source>
</evidence>
<dbReference type="EMBL" id="JAODWD010000002">
    <property type="protein sequence ID" value="MCT7658925.1"/>
    <property type="molecule type" value="Genomic_DNA"/>
</dbReference>
<comment type="caution">
    <text evidence="1">The sequence shown here is derived from an EMBL/GenBank/DDBJ whole genome shotgun (WGS) entry which is preliminary data.</text>
</comment>
<organism evidence="1 2">
    <name type="scientific">Mycobacterium deserti</name>
    <dbReference type="NCBI Taxonomy" id="2978347"/>
    <lineage>
        <taxon>Bacteria</taxon>
        <taxon>Bacillati</taxon>
        <taxon>Actinomycetota</taxon>
        <taxon>Actinomycetes</taxon>
        <taxon>Mycobacteriales</taxon>
        <taxon>Mycobacteriaceae</taxon>
        <taxon>Mycobacterium</taxon>
    </lineage>
</organism>
<dbReference type="SUPFAM" id="SSF55961">
    <property type="entry name" value="Bet v1-like"/>
    <property type="match status" value="1"/>
</dbReference>
<dbReference type="InterPro" id="IPR019587">
    <property type="entry name" value="Polyketide_cyclase/dehydratase"/>
</dbReference>
<dbReference type="RefSeq" id="WP_260992948.1">
    <property type="nucleotide sequence ID" value="NZ_JAODWD010000002.1"/>
</dbReference>
<dbReference type="InterPro" id="IPR023393">
    <property type="entry name" value="START-like_dom_sf"/>
</dbReference>
<sequence length="123" mass="13615">MPTVERRIAAPVEVVWNLLTDLDAWPEWGPPIQRAELSEPGPFRLGARGKVWAPVGIALPFTVVEFEELRSWAWEVAGLRATRHEVVPTDGGCKVAFGVPWWAPPYLSVCAIALARIDRMATA</sequence>
<reference evidence="2" key="1">
    <citation type="submission" date="2023-07" db="EMBL/GenBank/DDBJ databases">
        <authorList>
            <person name="Deng Y."/>
            <person name="Zhang Y.-Q."/>
        </authorList>
    </citation>
    <scope>NUCLEOTIDE SEQUENCE [LARGE SCALE GENOMIC DNA]</scope>
    <source>
        <strain evidence="2">CPCC 205710</strain>
    </source>
</reference>
<accession>A0ABT2M9J3</accession>
<dbReference type="Proteomes" id="UP001206639">
    <property type="component" value="Unassembled WGS sequence"/>
</dbReference>
<dbReference type="Pfam" id="PF10604">
    <property type="entry name" value="Polyketide_cyc2"/>
    <property type="match status" value="1"/>
</dbReference>
<proteinExistence type="predicted"/>
<name>A0ABT2M9J3_9MYCO</name>